<feature type="region of interest" description="Disordered" evidence="1">
    <location>
        <begin position="42"/>
        <end position="84"/>
    </location>
</feature>
<evidence type="ECO:0000313" key="3">
    <source>
        <dbReference type="Proteomes" id="UP001165085"/>
    </source>
</evidence>
<feature type="compositionally biased region" description="Low complexity" evidence="1">
    <location>
        <begin position="444"/>
        <end position="456"/>
    </location>
</feature>
<feature type="region of interest" description="Disordered" evidence="1">
    <location>
        <begin position="228"/>
        <end position="335"/>
    </location>
</feature>
<feature type="region of interest" description="Disordered" evidence="1">
    <location>
        <begin position="435"/>
        <end position="456"/>
    </location>
</feature>
<dbReference type="Gene3D" id="1.25.40.10">
    <property type="entry name" value="Tetratricopeptide repeat domain"/>
    <property type="match status" value="1"/>
</dbReference>
<dbReference type="EMBL" id="BRXY01000251">
    <property type="protein sequence ID" value="GMH80872.1"/>
    <property type="molecule type" value="Genomic_DNA"/>
</dbReference>
<sequence length="835" mass="92308">MDAESLSKLVAEQAAIISELRSAKKNDDEKMKNEMLQTLRTELLSMKEQTTTTTTSYLPTSGEYDDDADSYASSYGDDLSQNDLQDAPEQNTMIVRSNSMPQHLRHETKTQVMASTGKVRASKNRKQHSSVSGDDAHSVMTDDSPFSLSANPSKQNINNAVKQKKKKKNQSNRNKQVPLVPTTAASGVPAENDNIKLSNTTMKFLHQSAALVGDAVGKDKNALMAQTFSQPLPAKKKKKKKKVKSGVEVNDGIAASGSVSFKNDGTEEEEEEEQQQNNNTWFPAAGGGLNVVRERKSPSKPNSRMQSRGMISTSGSTRSAKKSTRPRTVGPSTVATVRSEAESLGAKLLGPLNLDGERKKAPLPVSLEEGEWENELARNILSLYSNQVVEELKAKKEAEVEAGKRKTRKLRRVKELKAKGKSDQEIEEIVRSERFSRKTRKSSMMKTAGSSGSGMTSAAMDVLGQLTSQEGYELPDEIKQSSFEESGAGGESRTQSRKSKFSRSSTRGTRVSMDSKGSTTVGSPNNSPQKDKIAADKAVVAPVRPKPIWFGGTGAIQAEWGALEEFAKSKTLRKDLEALKEKGRYSVYIATIEGLLSASMRVQADIETTQLMERLWRQMVVTCNAFGVRCLEQKKYPKALELLERANDLAGYEDIIPHHLVQELKAFVMDSFAYYYMRRNKPSAALQYITNAMKAHNRRRDWPHVAKCHLHTASILSKLERHDEAIRCLGQVLAMVDDGLLEVGSNNAQQLLLVSVAYHNIAVEQLILRHVSEACVSSQNARRLARLCLSYSNRYLPNFEATHVAALKELAASVRHKQNESESEIFQKLAKGLYS</sequence>
<evidence type="ECO:0000256" key="1">
    <source>
        <dbReference type="SAM" id="MobiDB-lite"/>
    </source>
</evidence>
<reference evidence="3" key="1">
    <citation type="journal article" date="2023" name="Commun. Biol.">
        <title>Genome analysis of Parmales, the sister group of diatoms, reveals the evolutionary specialization of diatoms from phago-mixotrophs to photoautotrophs.</title>
        <authorList>
            <person name="Ban H."/>
            <person name="Sato S."/>
            <person name="Yoshikawa S."/>
            <person name="Yamada K."/>
            <person name="Nakamura Y."/>
            <person name="Ichinomiya M."/>
            <person name="Sato N."/>
            <person name="Blanc-Mathieu R."/>
            <person name="Endo H."/>
            <person name="Kuwata A."/>
            <person name="Ogata H."/>
        </authorList>
    </citation>
    <scope>NUCLEOTIDE SEQUENCE [LARGE SCALE GENOMIC DNA]</scope>
    <source>
        <strain evidence="3">NIES 3701</strain>
    </source>
</reference>
<proteinExistence type="predicted"/>
<dbReference type="OrthoDB" id="201140at2759"/>
<feature type="compositionally biased region" description="Polar residues" evidence="1">
    <location>
        <begin position="515"/>
        <end position="528"/>
    </location>
</feature>
<comment type="caution">
    <text evidence="2">The sequence shown here is derived from an EMBL/GenBank/DDBJ whole genome shotgun (WGS) entry which is preliminary data.</text>
</comment>
<feature type="compositionally biased region" description="Basic residues" evidence="1">
    <location>
        <begin position="234"/>
        <end position="244"/>
    </location>
</feature>
<keyword evidence="3" id="KW-1185">Reference proteome</keyword>
<dbReference type="AlphaFoldDB" id="A0A9W7B4C0"/>
<feature type="region of interest" description="Disordered" evidence="1">
    <location>
        <begin position="481"/>
        <end position="533"/>
    </location>
</feature>
<dbReference type="Proteomes" id="UP001165085">
    <property type="component" value="Unassembled WGS sequence"/>
</dbReference>
<feature type="region of interest" description="Disordered" evidence="1">
    <location>
        <begin position="97"/>
        <end position="191"/>
    </location>
</feature>
<protein>
    <submittedName>
        <fullName evidence="2">Uncharacterized protein</fullName>
    </submittedName>
</protein>
<gene>
    <name evidence="2" type="ORF">TrST_g10818</name>
</gene>
<evidence type="ECO:0000313" key="2">
    <source>
        <dbReference type="EMBL" id="GMH80872.1"/>
    </source>
</evidence>
<dbReference type="SUPFAM" id="SSF48452">
    <property type="entry name" value="TPR-like"/>
    <property type="match status" value="1"/>
</dbReference>
<feature type="compositionally biased region" description="Polar residues" evidence="1">
    <location>
        <begin position="144"/>
        <end position="153"/>
    </location>
</feature>
<dbReference type="InterPro" id="IPR011990">
    <property type="entry name" value="TPR-like_helical_dom_sf"/>
</dbReference>
<organism evidence="2 3">
    <name type="scientific">Triparma strigata</name>
    <dbReference type="NCBI Taxonomy" id="1606541"/>
    <lineage>
        <taxon>Eukaryota</taxon>
        <taxon>Sar</taxon>
        <taxon>Stramenopiles</taxon>
        <taxon>Ochrophyta</taxon>
        <taxon>Bolidophyceae</taxon>
        <taxon>Parmales</taxon>
        <taxon>Triparmaceae</taxon>
        <taxon>Triparma</taxon>
    </lineage>
</organism>
<feature type="compositionally biased region" description="Polar residues" evidence="1">
    <location>
        <begin position="299"/>
        <end position="318"/>
    </location>
</feature>
<name>A0A9W7B4C0_9STRA</name>
<accession>A0A9W7B4C0</accession>